<dbReference type="SUPFAM" id="SSF53335">
    <property type="entry name" value="S-adenosyl-L-methionine-dependent methyltransferases"/>
    <property type="match status" value="1"/>
</dbReference>
<feature type="non-terminal residue" evidence="2">
    <location>
        <position position="290"/>
    </location>
</feature>
<evidence type="ECO:0000313" key="2">
    <source>
        <dbReference type="EMBL" id="KKN52803.1"/>
    </source>
</evidence>
<dbReference type="GO" id="GO:0003676">
    <property type="term" value="F:nucleic acid binding"/>
    <property type="evidence" value="ECO:0007669"/>
    <property type="project" value="InterPro"/>
</dbReference>
<dbReference type="GO" id="GO:0008757">
    <property type="term" value="F:S-adenosylmethionine-dependent methyltransferase activity"/>
    <property type="evidence" value="ECO:0007669"/>
    <property type="project" value="UniProtKB-ARBA"/>
</dbReference>
<sequence>MNATKEKLIQLKNGDQDHEWYPTTDTMVTAIFNQCGVFRSILDIGAGDGRVLEQIQKLCIKKDKEDTHNHSFYGNISKYAIEKSMIHNENMPADISIVGTDFMVQTLIDKKVDIVFCNPPYSEYEAWATKIIKEANAKKIFLILPIRWTNSNLIKQAIKQRGAIESVIWSGDFVGADRQARAKVEIIKINITDADRDYERETTDPFHVWFDEYFSDFDKLKPVEEDAENQEERPGLCDDLVKGQNLVEYLSELYAKELKDLLENYQSLSKLDITLLKELGVSVEEIKKAL</sequence>
<organism evidence="2">
    <name type="scientific">marine sediment metagenome</name>
    <dbReference type="NCBI Taxonomy" id="412755"/>
    <lineage>
        <taxon>unclassified sequences</taxon>
        <taxon>metagenomes</taxon>
        <taxon>ecological metagenomes</taxon>
    </lineage>
</organism>
<dbReference type="EMBL" id="LAZR01001003">
    <property type="protein sequence ID" value="KKN52803.1"/>
    <property type="molecule type" value="Genomic_DNA"/>
</dbReference>
<gene>
    <name evidence="2" type="ORF">LCGC14_0608460</name>
</gene>
<dbReference type="CDD" id="cd02440">
    <property type="entry name" value="AdoMet_MTases"/>
    <property type="match status" value="1"/>
</dbReference>
<dbReference type="Gene3D" id="3.40.50.150">
    <property type="entry name" value="Vaccinia Virus protein VP39"/>
    <property type="match status" value="1"/>
</dbReference>
<dbReference type="InterPro" id="IPR029063">
    <property type="entry name" value="SAM-dependent_MTases_sf"/>
</dbReference>
<protein>
    <recommendedName>
        <fullName evidence="1">Methyltransferase small domain-containing protein</fullName>
    </recommendedName>
</protein>
<dbReference type="AlphaFoldDB" id="A0A0F9UGT9"/>
<name>A0A0F9UGT9_9ZZZZ</name>
<proteinExistence type="predicted"/>
<dbReference type="GO" id="GO:0032259">
    <property type="term" value="P:methylation"/>
    <property type="evidence" value="ECO:0007669"/>
    <property type="project" value="InterPro"/>
</dbReference>
<feature type="domain" description="Methyltransferase small" evidence="1">
    <location>
        <begin position="30"/>
        <end position="135"/>
    </location>
</feature>
<comment type="caution">
    <text evidence="2">The sequence shown here is derived from an EMBL/GenBank/DDBJ whole genome shotgun (WGS) entry which is preliminary data.</text>
</comment>
<dbReference type="InterPro" id="IPR002052">
    <property type="entry name" value="DNA_methylase_N6_adenine_CS"/>
</dbReference>
<evidence type="ECO:0000259" key="1">
    <source>
        <dbReference type="Pfam" id="PF05175"/>
    </source>
</evidence>
<dbReference type="PROSITE" id="PS00092">
    <property type="entry name" value="N6_MTASE"/>
    <property type="match status" value="1"/>
</dbReference>
<accession>A0A0F9UGT9</accession>
<dbReference type="Pfam" id="PF05175">
    <property type="entry name" value="MTS"/>
    <property type="match status" value="1"/>
</dbReference>
<reference evidence="2" key="1">
    <citation type="journal article" date="2015" name="Nature">
        <title>Complex archaea that bridge the gap between prokaryotes and eukaryotes.</title>
        <authorList>
            <person name="Spang A."/>
            <person name="Saw J.H."/>
            <person name="Jorgensen S.L."/>
            <person name="Zaremba-Niedzwiedzka K."/>
            <person name="Martijn J."/>
            <person name="Lind A.E."/>
            <person name="van Eijk R."/>
            <person name="Schleper C."/>
            <person name="Guy L."/>
            <person name="Ettema T.J."/>
        </authorList>
    </citation>
    <scope>NUCLEOTIDE SEQUENCE</scope>
</reference>
<dbReference type="InterPro" id="IPR007848">
    <property type="entry name" value="Small_mtfrase_dom"/>
</dbReference>